<comment type="similarity">
    <text evidence="4 9">Belongs to the SurE nucleotidase family.</text>
</comment>
<dbReference type="PANTHER" id="PTHR30457:SF0">
    <property type="entry name" value="PHOSPHATASE, PUTATIVE (AFU_ORTHOLOGUE AFUA_4G01070)-RELATED"/>
    <property type="match status" value="1"/>
</dbReference>
<dbReference type="GO" id="GO:0000166">
    <property type="term" value="F:nucleotide binding"/>
    <property type="evidence" value="ECO:0007669"/>
    <property type="project" value="UniProtKB-KW"/>
</dbReference>
<dbReference type="AlphaFoldDB" id="A0A7W9ST70"/>
<dbReference type="Pfam" id="PF01975">
    <property type="entry name" value="SurE"/>
    <property type="match status" value="1"/>
</dbReference>
<dbReference type="NCBIfam" id="NF001492">
    <property type="entry name" value="PRK00346.2-2"/>
    <property type="match status" value="1"/>
</dbReference>
<protein>
    <recommendedName>
        <fullName evidence="9">5'-nucleotidase SurE</fullName>
        <ecNumber evidence="9">3.1.3.5</ecNumber>
    </recommendedName>
    <alternativeName>
        <fullName evidence="9">Nucleoside 5'-monophosphate phosphohydrolase</fullName>
    </alternativeName>
</protein>
<evidence type="ECO:0000256" key="7">
    <source>
        <dbReference type="ARBA" id="ARBA00022741"/>
    </source>
</evidence>
<dbReference type="EMBL" id="JACHGW010000004">
    <property type="protein sequence ID" value="MBB6052236.1"/>
    <property type="molecule type" value="Genomic_DNA"/>
</dbReference>
<reference evidence="11 12" key="1">
    <citation type="submission" date="2020-08" db="EMBL/GenBank/DDBJ databases">
        <title>Genomic Encyclopedia of Type Strains, Phase IV (KMG-IV): sequencing the most valuable type-strain genomes for metagenomic binning, comparative biology and taxonomic classification.</title>
        <authorList>
            <person name="Goeker M."/>
        </authorList>
    </citation>
    <scope>NUCLEOTIDE SEQUENCE [LARGE SCALE GENOMIC DNA]</scope>
    <source>
        <strain evidence="11 12">DSM 23562</strain>
    </source>
</reference>
<comment type="function">
    <text evidence="9">Nucleotidase that shows phosphatase activity on nucleoside 5'-monophosphates.</text>
</comment>
<name>A0A7W9ST70_ARMRO</name>
<keyword evidence="8 9" id="KW-0378">Hydrolase</keyword>
<dbReference type="Proteomes" id="UP000520814">
    <property type="component" value="Unassembled WGS sequence"/>
</dbReference>
<feature type="binding site" evidence="9">
    <location>
        <position position="11"/>
    </location>
    <ligand>
        <name>a divalent metal cation</name>
        <dbReference type="ChEBI" id="CHEBI:60240"/>
    </ligand>
</feature>
<evidence type="ECO:0000256" key="8">
    <source>
        <dbReference type="ARBA" id="ARBA00022801"/>
    </source>
</evidence>
<evidence type="ECO:0000256" key="6">
    <source>
        <dbReference type="ARBA" id="ARBA00022723"/>
    </source>
</evidence>
<keyword evidence="7 9" id="KW-0547">Nucleotide-binding</keyword>
<gene>
    <name evidence="9" type="primary">surE</name>
    <name evidence="11" type="ORF">HNQ39_004057</name>
</gene>
<feature type="domain" description="Survival protein SurE-like phosphatase/nucleotidase" evidence="10">
    <location>
        <begin position="5"/>
        <end position="193"/>
    </location>
</feature>
<evidence type="ECO:0000313" key="11">
    <source>
        <dbReference type="EMBL" id="MBB6052236.1"/>
    </source>
</evidence>
<dbReference type="SUPFAM" id="SSF64167">
    <property type="entry name" value="SurE-like"/>
    <property type="match status" value="1"/>
</dbReference>
<dbReference type="InterPro" id="IPR002828">
    <property type="entry name" value="SurE-like_Pase/nucleotidase"/>
</dbReference>
<accession>A0A7W9ST70</accession>
<dbReference type="InterPro" id="IPR036523">
    <property type="entry name" value="SurE-like_sf"/>
</dbReference>
<keyword evidence="5 9" id="KW-0963">Cytoplasm</keyword>
<feature type="binding site" evidence="9">
    <location>
        <position position="99"/>
    </location>
    <ligand>
        <name>a divalent metal cation</name>
        <dbReference type="ChEBI" id="CHEBI:60240"/>
    </ligand>
</feature>
<evidence type="ECO:0000313" key="12">
    <source>
        <dbReference type="Proteomes" id="UP000520814"/>
    </source>
</evidence>
<comment type="caution">
    <text evidence="11">The sequence shown here is derived from an EMBL/GenBank/DDBJ whole genome shotgun (WGS) entry which is preliminary data.</text>
</comment>
<evidence type="ECO:0000256" key="1">
    <source>
        <dbReference type="ARBA" id="ARBA00000815"/>
    </source>
</evidence>
<comment type="catalytic activity">
    <reaction evidence="1 9">
        <text>a ribonucleoside 5'-phosphate + H2O = a ribonucleoside + phosphate</text>
        <dbReference type="Rhea" id="RHEA:12484"/>
        <dbReference type="ChEBI" id="CHEBI:15377"/>
        <dbReference type="ChEBI" id="CHEBI:18254"/>
        <dbReference type="ChEBI" id="CHEBI:43474"/>
        <dbReference type="ChEBI" id="CHEBI:58043"/>
        <dbReference type="EC" id="3.1.3.5"/>
    </reaction>
</comment>
<dbReference type="HAMAP" id="MF_00060">
    <property type="entry name" value="SurE"/>
    <property type="match status" value="1"/>
</dbReference>
<dbReference type="GO" id="GO:0008253">
    <property type="term" value="F:5'-nucleotidase activity"/>
    <property type="evidence" value="ECO:0007669"/>
    <property type="project" value="UniProtKB-UniRule"/>
</dbReference>
<evidence type="ECO:0000256" key="4">
    <source>
        <dbReference type="ARBA" id="ARBA00011062"/>
    </source>
</evidence>
<evidence type="ECO:0000256" key="5">
    <source>
        <dbReference type="ARBA" id="ARBA00022490"/>
    </source>
</evidence>
<comment type="subcellular location">
    <subcellularLocation>
        <location evidence="3 9">Cytoplasm</location>
    </subcellularLocation>
</comment>
<dbReference type="EC" id="3.1.3.5" evidence="9"/>
<evidence type="ECO:0000256" key="3">
    <source>
        <dbReference type="ARBA" id="ARBA00004496"/>
    </source>
</evidence>
<sequence>MSLRILLSNDDGILAPGILALKKALDAEGYHVTVCAPDRPRSAASHAITLHKPLRAVETRLPDGSLGWAVSGTPADCALLGLDAICAETGVDLVISGINHGPNLGWDVIYSGTVAAAMEAVILGFPAIAVSTTSFGPDLHYDTAARFIARELVPKVVAHGLPRNSLLNVNVPDLPEDQIKGVKIASKSERRYKDRMEKRLDPRGGAYYWLGGLPSEEPAPAGTDSAVTAEGYIAVTPLHLDMTSYPLLEEMKGWF</sequence>
<dbReference type="RefSeq" id="WP_221290148.1">
    <property type="nucleotide sequence ID" value="NZ_JACHGW010000004.1"/>
</dbReference>
<dbReference type="GO" id="GO:0046872">
    <property type="term" value="F:metal ion binding"/>
    <property type="evidence" value="ECO:0007669"/>
    <property type="project" value="UniProtKB-UniRule"/>
</dbReference>
<evidence type="ECO:0000256" key="9">
    <source>
        <dbReference type="HAMAP-Rule" id="MF_00060"/>
    </source>
</evidence>
<evidence type="ECO:0000256" key="2">
    <source>
        <dbReference type="ARBA" id="ARBA00001946"/>
    </source>
</evidence>
<dbReference type="GO" id="GO:0005737">
    <property type="term" value="C:cytoplasm"/>
    <property type="evidence" value="ECO:0007669"/>
    <property type="project" value="UniProtKB-SubCell"/>
</dbReference>
<dbReference type="PANTHER" id="PTHR30457">
    <property type="entry name" value="5'-NUCLEOTIDASE SURE"/>
    <property type="match status" value="1"/>
</dbReference>
<evidence type="ECO:0000259" key="10">
    <source>
        <dbReference type="Pfam" id="PF01975"/>
    </source>
</evidence>
<dbReference type="InterPro" id="IPR030048">
    <property type="entry name" value="SurE"/>
</dbReference>
<comment type="cofactor">
    <cofactor evidence="9">
        <name>a divalent metal cation</name>
        <dbReference type="ChEBI" id="CHEBI:60240"/>
    </cofactor>
    <text evidence="9">Binds 1 divalent metal cation per subunit.</text>
</comment>
<organism evidence="11 12">
    <name type="scientific">Armatimonas rosea</name>
    <dbReference type="NCBI Taxonomy" id="685828"/>
    <lineage>
        <taxon>Bacteria</taxon>
        <taxon>Bacillati</taxon>
        <taxon>Armatimonadota</taxon>
        <taxon>Armatimonadia</taxon>
        <taxon>Armatimonadales</taxon>
        <taxon>Armatimonadaceae</taxon>
        <taxon>Armatimonas</taxon>
    </lineage>
</organism>
<feature type="binding site" evidence="9">
    <location>
        <position position="10"/>
    </location>
    <ligand>
        <name>a divalent metal cation</name>
        <dbReference type="ChEBI" id="CHEBI:60240"/>
    </ligand>
</feature>
<dbReference type="FunFam" id="3.40.1210.10:FF:000001">
    <property type="entry name" value="5'/3'-nucleotidase SurE"/>
    <property type="match status" value="1"/>
</dbReference>
<feature type="binding site" evidence="9">
    <location>
        <position position="42"/>
    </location>
    <ligand>
        <name>a divalent metal cation</name>
        <dbReference type="ChEBI" id="CHEBI:60240"/>
    </ligand>
</feature>
<dbReference type="NCBIfam" id="TIGR00087">
    <property type="entry name" value="surE"/>
    <property type="match status" value="1"/>
</dbReference>
<dbReference type="Gene3D" id="3.40.1210.10">
    <property type="entry name" value="Survival protein SurE-like phosphatase/nucleotidase"/>
    <property type="match status" value="1"/>
</dbReference>
<keyword evidence="6 9" id="KW-0479">Metal-binding</keyword>
<proteinExistence type="inferred from homology"/>
<keyword evidence="12" id="KW-1185">Reference proteome</keyword>
<dbReference type="NCBIfam" id="NF001490">
    <property type="entry name" value="PRK00346.1-4"/>
    <property type="match status" value="1"/>
</dbReference>
<comment type="cofactor">
    <cofactor evidence="2">
        <name>Mg(2+)</name>
        <dbReference type="ChEBI" id="CHEBI:18420"/>
    </cofactor>
</comment>